<evidence type="ECO:0000259" key="1">
    <source>
        <dbReference type="Pfam" id="PF01656"/>
    </source>
</evidence>
<dbReference type="PANTHER" id="PTHR43384:SF13">
    <property type="entry name" value="SLR0110 PROTEIN"/>
    <property type="match status" value="1"/>
</dbReference>
<dbReference type="InterPro" id="IPR027417">
    <property type="entry name" value="P-loop_NTPase"/>
</dbReference>
<sequence length="398" mass="44398">MIIAAISQKQQILESIRQFLSEFDISHPSFHGSDQENTHKILTINGGIQQVTAVAEQEHPDLLLLESSDAMESELQVLGNVTARFPSLGVILLCPIQSPERLLEVMRVGVREALPTPLTRESLLGAINRFQHRIKQAGMPVRSGKVLAFIPCKGGSGATFLATNLAYTLAAQNNQRVALIDFNLQLGDASLFLSDSKSPASIADVTRQIHRLDGSFLASSMIQILPNLGILAAPDEPEKATEIKPEHVNPLLQVAIKNYDFVILDIGRRMDAISIQALDKAEMIFPVLQQTLPFIRDAKRLIDAFHSLGYHKEKLRLIVNRYDKKSEITLDDIQNTLKNQVFKSIPNNFSVVDESVNHGVPVFKLAQRSPISRAIEEISNELSLNTEQQERWFKRLFS</sequence>
<dbReference type="InterPro" id="IPR002586">
    <property type="entry name" value="CobQ/CobB/MinD/ParA_Nub-bd_dom"/>
</dbReference>
<reference evidence="2 3" key="1">
    <citation type="submission" date="2016-10" db="EMBL/GenBank/DDBJ databases">
        <authorList>
            <person name="de Groot N.N."/>
        </authorList>
    </citation>
    <scope>NUCLEOTIDE SEQUENCE [LARGE SCALE GENOMIC DNA]</scope>
    <source>
        <strain evidence="2 3">Nm13</strain>
    </source>
</reference>
<dbReference type="InterPro" id="IPR011006">
    <property type="entry name" value="CheY-like_superfamily"/>
</dbReference>
<dbReference type="SUPFAM" id="SSF52540">
    <property type="entry name" value="P-loop containing nucleoside triphosphate hydrolases"/>
    <property type="match status" value="1"/>
</dbReference>
<dbReference type="EMBL" id="FNUX01000001">
    <property type="protein sequence ID" value="SEF39147.1"/>
    <property type="molecule type" value="Genomic_DNA"/>
</dbReference>
<proteinExistence type="predicted"/>
<dbReference type="Pfam" id="PF01656">
    <property type="entry name" value="CbiA"/>
    <property type="match status" value="1"/>
</dbReference>
<protein>
    <submittedName>
        <fullName evidence="2">Pilus assembly protein CpaE</fullName>
    </submittedName>
</protein>
<evidence type="ECO:0000313" key="2">
    <source>
        <dbReference type="EMBL" id="SEF39147.1"/>
    </source>
</evidence>
<accession>A0A1H5RNP9</accession>
<dbReference type="OrthoDB" id="9768734at2"/>
<dbReference type="PANTHER" id="PTHR43384">
    <property type="entry name" value="SEPTUM SITE-DETERMINING PROTEIN MIND HOMOLOG, CHLOROPLASTIC-RELATED"/>
    <property type="match status" value="1"/>
</dbReference>
<gene>
    <name evidence="2" type="ORF">SAMN05216334_10184</name>
</gene>
<dbReference type="AlphaFoldDB" id="A0A1H5RNP9"/>
<organism evidence="2 3">
    <name type="scientific">Nitrosomonas ureae</name>
    <dbReference type="NCBI Taxonomy" id="44577"/>
    <lineage>
        <taxon>Bacteria</taxon>
        <taxon>Pseudomonadati</taxon>
        <taxon>Pseudomonadota</taxon>
        <taxon>Betaproteobacteria</taxon>
        <taxon>Nitrosomonadales</taxon>
        <taxon>Nitrosomonadaceae</taxon>
        <taxon>Nitrosomonas</taxon>
    </lineage>
</organism>
<dbReference type="GO" id="GO:0016887">
    <property type="term" value="F:ATP hydrolysis activity"/>
    <property type="evidence" value="ECO:0007669"/>
    <property type="project" value="TreeGrafter"/>
</dbReference>
<dbReference type="Proteomes" id="UP000236753">
    <property type="component" value="Unassembled WGS sequence"/>
</dbReference>
<dbReference type="SUPFAM" id="SSF52172">
    <property type="entry name" value="CheY-like"/>
    <property type="match status" value="1"/>
</dbReference>
<dbReference type="Gene3D" id="3.40.50.300">
    <property type="entry name" value="P-loop containing nucleotide triphosphate hydrolases"/>
    <property type="match status" value="1"/>
</dbReference>
<feature type="domain" description="CobQ/CobB/MinD/ParA nucleotide binding" evidence="1">
    <location>
        <begin position="152"/>
        <end position="356"/>
    </location>
</feature>
<dbReference type="Gene3D" id="3.40.50.2300">
    <property type="match status" value="1"/>
</dbReference>
<dbReference type="InterPro" id="IPR050625">
    <property type="entry name" value="ParA/MinD_ATPase"/>
</dbReference>
<name>A0A1H5RNP9_9PROT</name>
<dbReference type="GO" id="GO:0009898">
    <property type="term" value="C:cytoplasmic side of plasma membrane"/>
    <property type="evidence" value="ECO:0007669"/>
    <property type="project" value="TreeGrafter"/>
</dbReference>
<dbReference type="GO" id="GO:0005524">
    <property type="term" value="F:ATP binding"/>
    <property type="evidence" value="ECO:0007669"/>
    <property type="project" value="TreeGrafter"/>
</dbReference>
<evidence type="ECO:0000313" key="3">
    <source>
        <dbReference type="Proteomes" id="UP000236753"/>
    </source>
</evidence>
<dbReference type="RefSeq" id="WP_103965085.1">
    <property type="nucleotide sequence ID" value="NZ_FNUX01000001.1"/>
</dbReference>
<dbReference type="GO" id="GO:0005829">
    <property type="term" value="C:cytosol"/>
    <property type="evidence" value="ECO:0007669"/>
    <property type="project" value="TreeGrafter"/>
</dbReference>
<dbReference type="GO" id="GO:0051782">
    <property type="term" value="P:negative regulation of cell division"/>
    <property type="evidence" value="ECO:0007669"/>
    <property type="project" value="TreeGrafter"/>
</dbReference>